<dbReference type="RefSeq" id="WP_109813115.1">
    <property type="nucleotide sequence ID" value="NZ_QGKU01000060.1"/>
</dbReference>
<dbReference type="Proteomes" id="UP000245680">
    <property type="component" value="Unassembled WGS sequence"/>
</dbReference>
<accession>A0A2V2L711</accession>
<keyword evidence="3" id="KW-1185">Reference proteome</keyword>
<organism evidence="2 3">
    <name type="scientific">Meridianimarinicoccus roseus</name>
    <dbReference type="NCBI Taxonomy" id="2072018"/>
    <lineage>
        <taxon>Bacteria</taxon>
        <taxon>Pseudomonadati</taxon>
        <taxon>Pseudomonadota</taxon>
        <taxon>Alphaproteobacteria</taxon>
        <taxon>Rhodobacterales</taxon>
        <taxon>Paracoccaceae</taxon>
        <taxon>Meridianimarinicoccus</taxon>
    </lineage>
</organism>
<proteinExistence type="predicted"/>
<feature type="region of interest" description="Disordered" evidence="1">
    <location>
        <begin position="1"/>
        <end position="21"/>
    </location>
</feature>
<protein>
    <submittedName>
        <fullName evidence="2">Uncharacterized protein</fullName>
    </submittedName>
</protein>
<dbReference type="EMBL" id="QGKU01000060">
    <property type="protein sequence ID" value="PWR01130.1"/>
    <property type="molecule type" value="Genomic_DNA"/>
</dbReference>
<gene>
    <name evidence="2" type="ORF">DKT77_18390</name>
</gene>
<reference evidence="2 3" key="1">
    <citation type="submission" date="2018-05" db="EMBL/GenBank/DDBJ databases">
        <title>Rhodobacteraceae gen. nov., sp. nov. isolated from sea water.</title>
        <authorList>
            <person name="Ren Y."/>
        </authorList>
    </citation>
    <scope>NUCLEOTIDE SEQUENCE [LARGE SCALE GENOMIC DNA]</scope>
    <source>
        <strain evidence="2 3">TG-679</strain>
    </source>
</reference>
<name>A0A2V2L711_9RHOB</name>
<sequence>MTDPHRPTDPDKGPDPADPAHDLRAAAAAAREGVHAAAQGGTRAALDGAANRASNGARAADEAAAGFDPAAFPARALESVALLLDDTARGLRGADLDTALDALRERARGAPLAYIAGAAALGFAAARLAQASGGGGSDRDTAASDGEGSTAQAERQDAR</sequence>
<feature type="region of interest" description="Disordered" evidence="1">
    <location>
        <begin position="130"/>
        <end position="159"/>
    </location>
</feature>
<comment type="caution">
    <text evidence="2">The sequence shown here is derived from an EMBL/GenBank/DDBJ whole genome shotgun (WGS) entry which is preliminary data.</text>
</comment>
<evidence type="ECO:0000313" key="2">
    <source>
        <dbReference type="EMBL" id="PWR01130.1"/>
    </source>
</evidence>
<evidence type="ECO:0000256" key="1">
    <source>
        <dbReference type="SAM" id="MobiDB-lite"/>
    </source>
</evidence>
<dbReference type="AlphaFoldDB" id="A0A2V2L711"/>
<evidence type="ECO:0000313" key="3">
    <source>
        <dbReference type="Proteomes" id="UP000245680"/>
    </source>
</evidence>